<dbReference type="EMBL" id="DQAY01000112">
    <property type="protein sequence ID" value="HCO24931.1"/>
    <property type="molecule type" value="Genomic_DNA"/>
</dbReference>
<dbReference type="GeneID" id="98650063"/>
<reference evidence="3 5" key="2">
    <citation type="submission" date="2019-08" db="EMBL/GenBank/DDBJ databases">
        <title>Deep-cultivation of Planctomycetes and their phenomic and genomic characterization uncovers novel biology.</title>
        <authorList>
            <person name="Wiegand S."/>
            <person name="Jogler M."/>
            <person name="Boedeker C."/>
            <person name="Pinto D."/>
            <person name="Vollmers J."/>
            <person name="Rivas-Marin E."/>
            <person name="Kohn T."/>
            <person name="Peeters S.H."/>
            <person name="Heuer A."/>
            <person name="Rast P."/>
            <person name="Oberbeckmann S."/>
            <person name="Bunk B."/>
            <person name="Jeske O."/>
            <person name="Meyerdierks A."/>
            <person name="Storesund J.E."/>
            <person name="Kallscheuer N."/>
            <person name="Luecker S."/>
            <person name="Lage O.M."/>
            <person name="Pohl T."/>
            <person name="Merkel B.J."/>
            <person name="Hornburger P."/>
            <person name="Mueller R.-W."/>
            <person name="Bruemmer F."/>
            <person name="Labrenz M."/>
            <person name="Spormann A.M."/>
            <person name="Op den Camp H."/>
            <person name="Overmann J."/>
            <person name="Amann R."/>
            <person name="Jetten M.S.M."/>
            <person name="Mascher T."/>
            <person name="Medema M.H."/>
            <person name="Devos D.P."/>
            <person name="Kaster A.-K."/>
            <person name="Ovreas L."/>
            <person name="Rohde M."/>
            <person name="Galperin M.Y."/>
            <person name="Jogler C."/>
        </authorList>
    </citation>
    <scope>NUCLEOTIDE SEQUENCE [LARGE SCALE GENOMIC DNA]</scope>
    <source>
        <strain evidence="3 5">DSM 8797</strain>
    </source>
</reference>
<gene>
    <name evidence="2" type="ORF">DIT97_18595</name>
    <name evidence="3" type="ORF">GmarT_56390</name>
</gene>
<dbReference type="EMBL" id="CP042910">
    <property type="protein sequence ID" value="QEG19733.1"/>
    <property type="molecule type" value="Genomic_DNA"/>
</dbReference>
<dbReference type="AlphaFoldDB" id="A0A3D3R7S6"/>
<sequence length="163" mass="18273">MNSNSKPTAKSTDSSFLSAFRMLHPGTSIGWKMRLLLIGWSLFLIAGFGVAIQTTPDSRGFGTHQKLGFAPCVIKTRFSIPCPSCGMTTSFSHFVRGQFRQSAQANTSGLVLAVICLVMIPWSWISVYRRRFWLVSQPETCLLWLICSLVSITVIEWAFRLNF</sequence>
<accession>A0A517XJM7</accession>
<dbReference type="Proteomes" id="UP000322887">
    <property type="component" value="Chromosome"/>
</dbReference>
<name>A0A3D3R7S6_9PLAN</name>
<reference evidence="2 4" key="1">
    <citation type="journal article" date="2018" name="Nat. Biotechnol.">
        <title>A standardized bacterial taxonomy based on genome phylogeny substantially revises the tree of life.</title>
        <authorList>
            <person name="Parks D.H."/>
            <person name="Chuvochina M."/>
            <person name="Waite D.W."/>
            <person name="Rinke C."/>
            <person name="Skarshewski A."/>
            <person name="Chaumeil P.A."/>
            <person name="Hugenholtz P."/>
        </authorList>
    </citation>
    <scope>NUCLEOTIDE SEQUENCE [LARGE SCALE GENOMIC DNA]</scope>
    <source>
        <strain evidence="2">UBA9375</strain>
    </source>
</reference>
<evidence type="ECO:0000313" key="3">
    <source>
        <dbReference type="EMBL" id="QEG19733.1"/>
    </source>
</evidence>
<accession>A0A3D3R7S6</accession>
<dbReference type="Proteomes" id="UP000263642">
    <property type="component" value="Unassembled WGS sequence"/>
</dbReference>
<evidence type="ECO:0000256" key="1">
    <source>
        <dbReference type="SAM" id="Phobius"/>
    </source>
</evidence>
<proteinExistence type="predicted"/>
<feature type="transmembrane region" description="Helical" evidence="1">
    <location>
        <begin position="109"/>
        <end position="128"/>
    </location>
</feature>
<keyword evidence="1" id="KW-0812">Transmembrane</keyword>
<evidence type="ECO:0000313" key="4">
    <source>
        <dbReference type="Proteomes" id="UP000263642"/>
    </source>
</evidence>
<keyword evidence="1" id="KW-0472">Membrane</keyword>
<evidence type="ECO:0000313" key="5">
    <source>
        <dbReference type="Proteomes" id="UP000322887"/>
    </source>
</evidence>
<dbReference type="Pfam" id="PF10825">
    <property type="entry name" value="DUF2752"/>
    <property type="match status" value="1"/>
</dbReference>
<protein>
    <submittedName>
        <fullName evidence="2">DUF2752 domain-containing protein</fullName>
    </submittedName>
</protein>
<keyword evidence="1" id="KW-1133">Transmembrane helix</keyword>
<feature type="transmembrane region" description="Helical" evidence="1">
    <location>
        <begin position="140"/>
        <end position="159"/>
    </location>
</feature>
<organism evidence="2 4">
    <name type="scientific">Gimesia maris</name>
    <dbReference type="NCBI Taxonomy" id="122"/>
    <lineage>
        <taxon>Bacteria</taxon>
        <taxon>Pseudomonadati</taxon>
        <taxon>Planctomycetota</taxon>
        <taxon>Planctomycetia</taxon>
        <taxon>Planctomycetales</taxon>
        <taxon>Planctomycetaceae</taxon>
        <taxon>Gimesia</taxon>
    </lineage>
</organism>
<evidence type="ECO:0000313" key="2">
    <source>
        <dbReference type="EMBL" id="HCO24931.1"/>
    </source>
</evidence>
<keyword evidence="5" id="KW-1185">Reference proteome</keyword>
<dbReference type="InterPro" id="IPR021215">
    <property type="entry name" value="DUF2752"/>
</dbReference>
<dbReference type="RefSeq" id="WP_002647397.1">
    <property type="nucleotide sequence ID" value="NZ_CAXAST010000005.1"/>
</dbReference>